<organism evidence="1 2">
    <name type="scientific">Undibacterium umbellatum</name>
    <dbReference type="NCBI Taxonomy" id="2762300"/>
    <lineage>
        <taxon>Bacteria</taxon>
        <taxon>Pseudomonadati</taxon>
        <taxon>Pseudomonadota</taxon>
        <taxon>Betaproteobacteria</taxon>
        <taxon>Burkholderiales</taxon>
        <taxon>Oxalobacteraceae</taxon>
        <taxon>Undibacterium</taxon>
    </lineage>
</organism>
<keyword evidence="2" id="KW-1185">Reference proteome</keyword>
<dbReference type="EMBL" id="JACOFX010000032">
    <property type="protein sequence ID" value="MBC3911387.1"/>
    <property type="molecule type" value="Genomic_DNA"/>
</dbReference>
<reference evidence="1 2" key="1">
    <citation type="submission" date="2020-08" db="EMBL/GenBank/DDBJ databases">
        <title>Novel species isolated from subtropical streams in China.</title>
        <authorList>
            <person name="Lu H."/>
        </authorList>
    </citation>
    <scope>NUCLEOTIDE SEQUENCE [LARGE SCALE GENOMIC DNA]</scope>
    <source>
        <strain evidence="1 2">NL8W</strain>
    </source>
</reference>
<dbReference type="Proteomes" id="UP000646911">
    <property type="component" value="Unassembled WGS sequence"/>
</dbReference>
<comment type="caution">
    <text evidence="1">The sequence shown here is derived from an EMBL/GenBank/DDBJ whole genome shotgun (WGS) entry which is preliminary data.</text>
</comment>
<proteinExistence type="predicted"/>
<gene>
    <name evidence="1" type="ORF">H8L47_27880</name>
</gene>
<name>A0ABR6ZJG9_9BURK</name>
<dbReference type="RefSeq" id="WP_186957099.1">
    <property type="nucleotide sequence ID" value="NZ_JACOFX010000032.1"/>
</dbReference>
<protein>
    <submittedName>
        <fullName evidence="1">Uncharacterized protein</fullName>
    </submittedName>
</protein>
<evidence type="ECO:0000313" key="2">
    <source>
        <dbReference type="Proteomes" id="UP000646911"/>
    </source>
</evidence>
<accession>A0ABR6ZJG9</accession>
<evidence type="ECO:0000313" key="1">
    <source>
        <dbReference type="EMBL" id="MBC3911387.1"/>
    </source>
</evidence>
<sequence length="221" mass="23783">MTQLIIDAANQITGCTQDDQQAAWDGVRLVPAPEGFNPALLAHYSAKVAKGKTTITLNMDTALAAVKAARCSQIKEEAARLIAATDWKLQRAQERDAAGWGNLAEIDQVLTEREAIRRSSNAAELVANALTDINAVQAFTWSVDVPVPAPNRLTRGQFLDRFTKEETAAILAAADANASLKAWVMRLENSDWIKPAEATPGLQALEIAGLIQPGRAVEILS</sequence>